<organism evidence="3 4">
    <name type="scientific">Cyphellophora europaea (strain CBS 101466)</name>
    <name type="common">Phialophora europaea</name>
    <dbReference type="NCBI Taxonomy" id="1220924"/>
    <lineage>
        <taxon>Eukaryota</taxon>
        <taxon>Fungi</taxon>
        <taxon>Dikarya</taxon>
        <taxon>Ascomycota</taxon>
        <taxon>Pezizomycotina</taxon>
        <taxon>Eurotiomycetes</taxon>
        <taxon>Chaetothyriomycetidae</taxon>
        <taxon>Chaetothyriales</taxon>
        <taxon>Cyphellophoraceae</taxon>
        <taxon>Cyphellophora</taxon>
    </lineage>
</organism>
<dbReference type="InterPro" id="IPR056125">
    <property type="entry name" value="DUF7708"/>
</dbReference>
<sequence length="551" mass="62135">MAVVKSTSLVREFIEADTTNQSVDPAHEAFQQGIVRFRDSLTQDLRKASKAQKSASIEAVWDTVEAAQVTYESKHGQSKTWERLRRFNGTLQYYGNIMDVLVQHHPEYVSLAWGAMKFLFTTFLNHEATISALAKALCKIGNMLPRVRLAIALYPTKRMKNAISDLYAYIIRFLIRAHDWYEENWLKHIWHSVTRPVELRYNDILDEISIRTQIVHDLAVAGGQAEQRVMHEKLDAEGSRVMALEAKIQEMNALLIAFKTMASGAFLDTNHRLTDLQISNVLDFVADVPLPDPAKALRFGMFMREQRRSKHAARNPNHAWVSPRLQTWSDQGISSLVTIRGAYQSRNDMKDLSVELVELLQWSNLPVLWALKSTGKDILDAQQPSAIDVLKYLTSQALRLNSAAPTEASMSSVCMRFKTAKTLDEWIAILASSIPDVATIYLVIDVEILNYAFTDLSGSFWPTFFFKLTNELEKHACKTCVKVALISYGPTNLVLPSNPSQASKYWVSTARAPPRPLKASSRRSTSGSVKGKFSTHTGGQRLKGSLIRFKK</sequence>
<evidence type="ECO:0000256" key="1">
    <source>
        <dbReference type="SAM" id="MobiDB-lite"/>
    </source>
</evidence>
<dbReference type="OrthoDB" id="61900at2759"/>
<dbReference type="InParanoid" id="W2SCF4"/>
<dbReference type="STRING" id="1220924.W2SCF4"/>
<dbReference type="GeneID" id="19976785"/>
<proteinExistence type="predicted"/>
<dbReference type="AlphaFoldDB" id="W2SCF4"/>
<keyword evidence="4" id="KW-1185">Reference proteome</keyword>
<feature type="compositionally biased region" description="Polar residues" evidence="1">
    <location>
        <begin position="522"/>
        <end position="538"/>
    </location>
</feature>
<dbReference type="Pfam" id="PF24809">
    <property type="entry name" value="DUF7708"/>
    <property type="match status" value="1"/>
</dbReference>
<reference evidence="3 4" key="1">
    <citation type="submission" date="2013-03" db="EMBL/GenBank/DDBJ databases">
        <title>The Genome Sequence of Phialophora europaea CBS 101466.</title>
        <authorList>
            <consortium name="The Broad Institute Genomics Platform"/>
            <person name="Cuomo C."/>
            <person name="de Hoog S."/>
            <person name="Gorbushina A."/>
            <person name="Walker B."/>
            <person name="Young S.K."/>
            <person name="Zeng Q."/>
            <person name="Gargeya S."/>
            <person name="Fitzgerald M."/>
            <person name="Haas B."/>
            <person name="Abouelleil A."/>
            <person name="Allen A.W."/>
            <person name="Alvarado L."/>
            <person name="Arachchi H.M."/>
            <person name="Berlin A.M."/>
            <person name="Chapman S.B."/>
            <person name="Gainer-Dewar J."/>
            <person name="Goldberg J."/>
            <person name="Griggs A."/>
            <person name="Gujja S."/>
            <person name="Hansen M."/>
            <person name="Howarth C."/>
            <person name="Imamovic A."/>
            <person name="Ireland A."/>
            <person name="Larimer J."/>
            <person name="McCowan C."/>
            <person name="Murphy C."/>
            <person name="Pearson M."/>
            <person name="Poon T.W."/>
            <person name="Priest M."/>
            <person name="Roberts A."/>
            <person name="Saif S."/>
            <person name="Shea T."/>
            <person name="Sisk P."/>
            <person name="Sykes S."/>
            <person name="Wortman J."/>
            <person name="Nusbaum C."/>
            <person name="Birren B."/>
        </authorList>
    </citation>
    <scope>NUCLEOTIDE SEQUENCE [LARGE SCALE GENOMIC DNA]</scope>
    <source>
        <strain evidence="3 4">CBS 101466</strain>
    </source>
</reference>
<dbReference type="VEuPathDB" id="FungiDB:HMPREF1541_09446"/>
<evidence type="ECO:0000313" key="3">
    <source>
        <dbReference type="EMBL" id="ETN45614.1"/>
    </source>
</evidence>
<gene>
    <name evidence="3" type="ORF">HMPREF1541_09446</name>
</gene>
<dbReference type="EMBL" id="KB822712">
    <property type="protein sequence ID" value="ETN45614.1"/>
    <property type="molecule type" value="Genomic_DNA"/>
</dbReference>
<evidence type="ECO:0000259" key="2">
    <source>
        <dbReference type="Pfam" id="PF24809"/>
    </source>
</evidence>
<dbReference type="HOGENOM" id="CLU_035524_0_0_1"/>
<feature type="region of interest" description="Disordered" evidence="1">
    <location>
        <begin position="513"/>
        <end position="551"/>
    </location>
</feature>
<name>W2SCF4_CYPE1</name>
<protein>
    <recommendedName>
        <fullName evidence="2">DUF7708 domain-containing protein</fullName>
    </recommendedName>
</protein>
<evidence type="ECO:0000313" key="4">
    <source>
        <dbReference type="Proteomes" id="UP000030752"/>
    </source>
</evidence>
<accession>W2SCF4</accession>
<feature type="domain" description="DUF7708" evidence="2">
    <location>
        <begin position="84"/>
        <end position="227"/>
    </location>
</feature>
<dbReference type="eggNOG" id="ENOG502SH5A">
    <property type="taxonomic scope" value="Eukaryota"/>
</dbReference>
<dbReference type="RefSeq" id="XP_008712342.1">
    <property type="nucleotide sequence ID" value="XM_008714120.1"/>
</dbReference>
<dbReference type="Proteomes" id="UP000030752">
    <property type="component" value="Unassembled WGS sequence"/>
</dbReference>